<dbReference type="Pfam" id="PF00440">
    <property type="entry name" value="TetR_N"/>
    <property type="match status" value="1"/>
</dbReference>
<keyword evidence="2 4" id="KW-0238">DNA-binding</keyword>
<evidence type="ECO:0000313" key="6">
    <source>
        <dbReference type="EMBL" id="MFD2663546.1"/>
    </source>
</evidence>
<keyword evidence="3" id="KW-0804">Transcription</keyword>
<keyword evidence="7" id="KW-1185">Reference proteome</keyword>
<accession>A0ABW5R425</accession>
<evidence type="ECO:0000256" key="2">
    <source>
        <dbReference type="ARBA" id="ARBA00023125"/>
    </source>
</evidence>
<gene>
    <name evidence="6" type="ORF">ACFSW5_25225</name>
</gene>
<dbReference type="InterPro" id="IPR001647">
    <property type="entry name" value="HTH_TetR"/>
</dbReference>
<evidence type="ECO:0000256" key="4">
    <source>
        <dbReference type="PROSITE-ProRule" id="PRU00335"/>
    </source>
</evidence>
<dbReference type="PRINTS" id="PR00455">
    <property type="entry name" value="HTHTETR"/>
</dbReference>
<feature type="domain" description="HTH tetR-type" evidence="5">
    <location>
        <begin position="1"/>
        <end position="61"/>
    </location>
</feature>
<evidence type="ECO:0000259" key="5">
    <source>
        <dbReference type="PROSITE" id="PS50977"/>
    </source>
</evidence>
<dbReference type="EMBL" id="JBHUMY010000043">
    <property type="protein sequence ID" value="MFD2663546.1"/>
    <property type="molecule type" value="Genomic_DNA"/>
</dbReference>
<feature type="DNA-binding region" description="H-T-H motif" evidence="4">
    <location>
        <begin position="24"/>
        <end position="43"/>
    </location>
</feature>
<keyword evidence="1" id="KW-0805">Transcription regulation</keyword>
<dbReference type="PANTHER" id="PTHR30055">
    <property type="entry name" value="HTH-TYPE TRANSCRIPTIONAL REGULATOR RUTR"/>
    <property type="match status" value="1"/>
</dbReference>
<dbReference type="Gene3D" id="1.10.357.10">
    <property type="entry name" value="Tetracycline Repressor, domain 2"/>
    <property type="match status" value="1"/>
</dbReference>
<protein>
    <submittedName>
        <fullName evidence="6">TetR/AcrR family transcriptional regulator</fullName>
    </submittedName>
</protein>
<dbReference type="InterPro" id="IPR050109">
    <property type="entry name" value="HTH-type_TetR-like_transc_reg"/>
</dbReference>
<dbReference type="SUPFAM" id="SSF46689">
    <property type="entry name" value="Homeodomain-like"/>
    <property type="match status" value="1"/>
</dbReference>
<dbReference type="PROSITE" id="PS50977">
    <property type="entry name" value="HTH_TETR_2"/>
    <property type="match status" value="1"/>
</dbReference>
<comment type="caution">
    <text evidence="6">The sequence shown here is derived from an EMBL/GenBank/DDBJ whole genome shotgun (WGS) entry which is preliminary data.</text>
</comment>
<sequence>MDLKSRIAEAAERVLLTNGLAKTTTKEIAKAAGCSEGSLYNHFKSKEDLFLHVLRNQLKNLMAALTSLQSLAGTSPVRDNLKRVALAALGDFNASMSLICSIFSDPNILYRHREGFTERNEGPHRANEAVEAYLLKEKQLGRIGDRVDARAAADLLLGSCFQHAFQLNFLGREESLEEQAQFADRVLDLLSPGLE</sequence>
<organism evidence="6 7">
    <name type="scientific">Paenibacillus thailandensis</name>
    <dbReference type="NCBI Taxonomy" id="393250"/>
    <lineage>
        <taxon>Bacteria</taxon>
        <taxon>Bacillati</taxon>
        <taxon>Bacillota</taxon>
        <taxon>Bacilli</taxon>
        <taxon>Bacillales</taxon>
        <taxon>Paenibacillaceae</taxon>
        <taxon>Paenibacillus</taxon>
    </lineage>
</organism>
<evidence type="ECO:0000313" key="7">
    <source>
        <dbReference type="Proteomes" id="UP001597493"/>
    </source>
</evidence>
<dbReference type="Proteomes" id="UP001597493">
    <property type="component" value="Unassembled WGS sequence"/>
</dbReference>
<proteinExistence type="predicted"/>
<dbReference type="InterPro" id="IPR009057">
    <property type="entry name" value="Homeodomain-like_sf"/>
</dbReference>
<dbReference type="PANTHER" id="PTHR30055:SF238">
    <property type="entry name" value="MYCOFACTOCIN BIOSYNTHESIS TRANSCRIPTIONAL REGULATOR MFTR-RELATED"/>
    <property type="match status" value="1"/>
</dbReference>
<dbReference type="RefSeq" id="WP_379279773.1">
    <property type="nucleotide sequence ID" value="NZ_JBHUGT010000011.1"/>
</dbReference>
<evidence type="ECO:0000256" key="1">
    <source>
        <dbReference type="ARBA" id="ARBA00023015"/>
    </source>
</evidence>
<evidence type="ECO:0000256" key="3">
    <source>
        <dbReference type="ARBA" id="ARBA00023163"/>
    </source>
</evidence>
<name>A0ABW5R425_9BACL</name>
<reference evidence="7" key="1">
    <citation type="journal article" date="2019" name="Int. J. Syst. Evol. Microbiol.">
        <title>The Global Catalogue of Microorganisms (GCM) 10K type strain sequencing project: providing services to taxonomists for standard genome sequencing and annotation.</title>
        <authorList>
            <consortium name="The Broad Institute Genomics Platform"/>
            <consortium name="The Broad Institute Genome Sequencing Center for Infectious Disease"/>
            <person name="Wu L."/>
            <person name="Ma J."/>
        </authorList>
    </citation>
    <scope>NUCLEOTIDE SEQUENCE [LARGE SCALE GENOMIC DNA]</scope>
    <source>
        <strain evidence="7">TISTR 1827</strain>
    </source>
</reference>